<organism evidence="2 3">
    <name type="scientific">Prevotella koreensis</name>
    <dbReference type="NCBI Taxonomy" id="2490854"/>
    <lineage>
        <taxon>Bacteria</taxon>
        <taxon>Pseudomonadati</taxon>
        <taxon>Bacteroidota</taxon>
        <taxon>Bacteroidia</taxon>
        <taxon>Bacteroidales</taxon>
        <taxon>Prevotellaceae</taxon>
        <taxon>Prevotella</taxon>
    </lineage>
</organism>
<sequence>MQRLFVLFMMLSFVLVSKAQRHIVVVDFDTHIPIEGISVKVDTCRAVMTDHNGKADISELFETVSFSHLKYLSEKIKYEELTDTMFLVSRNMMLPEVVVTGVNPDLMKAMKKNHERMMLEPTSTSIFTFDFANIIDRRARRDRKHYRKAKKIIREWDLKM</sequence>
<dbReference type="AlphaFoldDB" id="A0A432LHU7"/>
<feature type="chain" id="PRO_5019209386" evidence="1">
    <location>
        <begin position="20"/>
        <end position="160"/>
    </location>
</feature>
<name>A0A432LHU7_9BACT</name>
<dbReference type="RefSeq" id="WP_126677851.1">
    <property type="nucleotide sequence ID" value="NZ_RYYU01000001.1"/>
</dbReference>
<proteinExistence type="predicted"/>
<reference evidence="2 3" key="1">
    <citation type="submission" date="2018-12" db="EMBL/GenBank/DDBJ databases">
        <title>Genome sequencing of Prevotella sp. KCOM 3155 (= JS262).</title>
        <authorList>
            <person name="Kook J.-K."/>
            <person name="Park S.-N."/>
            <person name="Lim Y.K."/>
        </authorList>
    </citation>
    <scope>NUCLEOTIDE SEQUENCE [LARGE SCALE GENOMIC DNA]</scope>
    <source>
        <strain evidence="2 3">KCOM 3155</strain>
    </source>
</reference>
<accession>A0A432LHU7</accession>
<evidence type="ECO:0000313" key="3">
    <source>
        <dbReference type="Proteomes" id="UP000278983"/>
    </source>
</evidence>
<dbReference type="Proteomes" id="UP000278983">
    <property type="component" value="Unassembled WGS sequence"/>
</dbReference>
<evidence type="ECO:0000256" key="1">
    <source>
        <dbReference type="SAM" id="SignalP"/>
    </source>
</evidence>
<keyword evidence="1" id="KW-0732">Signal</keyword>
<protein>
    <submittedName>
        <fullName evidence="2">Uncharacterized protein</fullName>
    </submittedName>
</protein>
<evidence type="ECO:0000313" key="2">
    <source>
        <dbReference type="EMBL" id="RUL58755.1"/>
    </source>
</evidence>
<dbReference type="EMBL" id="RYYU01000001">
    <property type="protein sequence ID" value="RUL58755.1"/>
    <property type="molecule type" value="Genomic_DNA"/>
</dbReference>
<feature type="signal peptide" evidence="1">
    <location>
        <begin position="1"/>
        <end position="19"/>
    </location>
</feature>
<gene>
    <name evidence="2" type="ORF">EHV08_02535</name>
</gene>
<dbReference type="OrthoDB" id="1076934at2"/>
<comment type="caution">
    <text evidence="2">The sequence shown here is derived from an EMBL/GenBank/DDBJ whole genome shotgun (WGS) entry which is preliminary data.</text>
</comment>
<keyword evidence="3" id="KW-1185">Reference proteome</keyword>